<dbReference type="Gene3D" id="1.20.1280.50">
    <property type="match status" value="1"/>
</dbReference>
<protein>
    <recommendedName>
        <fullName evidence="1">F-box domain-containing protein</fullName>
    </recommendedName>
</protein>
<dbReference type="PANTHER" id="PTHR38926:SF80">
    <property type="entry name" value="F-BOX DOMAIN, LEUCINE-RICH REPEAT DOMAIN SUPERFAMILY"/>
    <property type="match status" value="1"/>
</dbReference>
<dbReference type="Proteomes" id="UP001279734">
    <property type="component" value="Unassembled WGS sequence"/>
</dbReference>
<feature type="domain" description="F-box" evidence="1">
    <location>
        <begin position="10"/>
        <end position="52"/>
    </location>
</feature>
<evidence type="ECO:0000259" key="1">
    <source>
        <dbReference type="Pfam" id="PF00646"/>
    </source>
</evidence>
<dbReference type="Pfam" id="PF00646">
    <property type="entry name" value="F-box"/>
    <property type="match status" value="1"/>
</dbReference>
<comment type="caution">
    <text evidence="2">The sequence shown here is derived from an EMBL/GenBank/DDBJ whole genome shotgun (WGS) entry which is preliminary data.</text>
</comment>
<gene>
    <name evidence="2" type="ORF">Nepgr_002007</name>
</gene>
<accession>A0AAD3RY13</accession>
<dbReference type="PANTHER" id="PTHR38926">
    <property type="entry name" value="F-BOX DOMAIN CONTAINING PROTEIN, EXPRESSED"/>
    <property type="match status" value="1"/>
</dbReference>
<dbReference type="FunFam" id="1.20.1280.50:FF:000022">
    <property type="entry name" value="F-box protein FBW2"/>
    <property type="match status" value="1"/>
</dbReference>
<name>A0AAD3RY13_NEPGR</name>
<dbReference type="EMBL" id="BSYO01000002">
    <property type="protein sequence ID" value="GMH00168.1"/>
    <property type="molecule type" value="Genomic_DNA"/>
</dbReference>
<evidence type="ECO:0000313" key="3">
    <source>
        <dbReference type="Proteomes" id="UP001279734"/>
    </source>
</evidence>
<evidence type="ECO:0000313" key="2">
    <source>
        <dbReference type="EMBL" id="GMH00168.1"/>
    </source>
</evidence>
<dbReference type="SUPFAM" id="SSF52047">
    <property type="entry name" value="RNI-like"/>
    <property type="match status" value="1"/>
</dbReference>
<dbReference type="InterPro" id="IPR032675">
    <property type="entry name" value="LRR_dom_sf"/>
</dbReference>
<dbReference type="InterPro" id="IPR001810">
    <property type="entry name" value="F-box_dom"/>
</dbReference>
<organism evidence="2 3">
    <name type="scientific">Nepenthes gracilis</name>
    <name type="common">Slender pitcher plant</name>
    <dbReference type="NCBI Taxonomy" id="150966"/>
    <lineage>
        <taxon>Eukaryota</taxon>
        <taxon>Viridiplantae</taxon>
        <taxon>Streptophyta</taxon>
        <taxon>Embryophyta</taxon>
        <taxon>Tracheophyta</taxon>
        <taxon>Spermatophyta</taxon>
        <taxon>Magnoliopsida</taxon>
        <taxon>eudicotyledons</taxon>
        <taxon>Gunneridae</taxon>
        <taxon>Pentapetalae</taxon>
        <taxon>Caryophyllales</taxon>
        <taxon>Nepenthaceae</taxon>
        <taxon>Nepenthes</taxon>
    </lineage>
</organism>
<reference evidence="2" key="1">
    <citation type="submission" date="2023-05" db="EMBL/GenBank/DDBJ databases">
        <title>Nepenthes gracilis genome sequencing.</title>
        <authorList>
            <person name="Fukushima K."/>
        </authorList>
    </citation>
    <scope>NUCLEOTIDE SEQUENCE</scope>
    <source>
        <strain evidence="2">SING2019-196</strain>
    </source>
</reference>
<sequence>MEEASDFRHWDELIPDALGLIIKKLTLQEILTVIPMVCKSWSKAVQGPYCWQEIDVYEWSTQCQAHQLDRMLQLLITRSCGSLRKLHVSCVNNDQMFSFIAEHANSLQTLILRRSEISDSIVTQVARKLSTISFLDLSYCRQIGTQALEAIGKNCKSLVALSWNMHPIDIEDRPSHIEEAHAIANTMPKLKQLELAYLHMNTASVIEILSRCPDLETLDLRGCWNVKLDKKFLEEKHPKVRVLGPHVVMGYLERGYLDDCSDFSDDYWMDYSDDDFFDNYSYSNGGDGEDDNEEESFDEVWNGDELLQLRFYGGTAEDLQAFGWPPSP</sequence>
<keyword evidence="3" id="KW-1185">Reference proteome</keyword>
<dbReference type="Gene3D" id="3.80.10.10">
    <property type="entry name" value="Ribonuclease Inhibitor"/>
    <property type="match status" value="1"/>
</dbReference>
<proteinExistence type="predicted"/>
<dbReference type="AlphaFoldDB" id="A0AAD3RY13"/>